<evidence type="ECO:0000256" key="1">
    <source>
        <dbReference type="SAM" id="SignalP"/>
    </source>
</evidence>
<reference evidence="2" key="1">
    <citation type="journal article" date="2020" name="Fungal Divers.">
        <title>Resolving the Mortierellaceae phylogeny through synthesis of multi-gene phylogenetics and phylogenomics.</title>
        <authorList>
            <person name="Vandepol N."/>
            <person name="Liber J."/>
            <person name="Desiro A."/>
            <person name="Na H."/>
            <person name="Kennedy M."/>
            <person name="Barry K."/>
            <person name="Grigoriev I.V."/>
            <person name="Miller A.N."/>
            <person name="O'Donnell K."/>
            <person name="Stajich J.E."/>
            <person name="Bonito G."/>
        </authorList>
    </citation>
    <scope>NUCLEOTIDE SEQUENCE</scope>
    <source>
        <strain evidence="2">NRRL 6426</strain>
    </source>
</reference>
<comment type="caution">
    <text evidence="2">The sequence shown here is derived from an EMBL/GenBank/DDBJ whole genome shotgun (WGS) entry which is preliminary data.</text>
</comment>
<keyword evidence="3" id="KW-1185">Reference proteome</keyword>
<sequence>MVKIFSAAVLAVATAISSVQAVFILSSGHSNGMHTVKGATCGAHANGYTVPTQTLKAGSVFCSYMPNVKMSLCQCHSADTSAKDQDGFIRDIVWKTNYLRQCEDKSGGANFINSGSWINGFYEGSQNNVMRAAIFVDGKQTVAQCQPVFCSKPSEGKSWRNFSSLSPHC</sequence>
<organism evidence="2 3">
    <name type="scientific">Linnemannia schmuckeri</name>
    <dbReference type="NCBI Taxonomy" id="64567"/>
    <lineage>
        <taxon>Eukaryota</taxon>
        <taxon>Fungi</taxon>
        <taxon>Fungi incertae sedis</taxon>
        <taxon>Mucoromycota</taxon>
        <taxon>Mortierellomycotina</taxon>
        <taxon>Mortierellomycetes</taxon>
        <taxon>Mortierellales</taxon>
        <taxon>Mortierellaceae</taxon>
        <taxon>Linnemannia</taxon>
    </lineage>
</organism>
<accession>A0A9P5RT90</accession>
<dbReference type="EMBL" id="JAAAUQ010001269">
    <property type="protein sequence ID" value="KAF9140877.1"/>
    <property type="molecule type" value="Genomic_DNA"/>
</dbReference>
<evidence type="ECO:0008006" key="4">
    <source>
        <dbReference type="Google" id="ProtNLM"/>
    </source>
</evidence>
<feature type="chain" id="PRO_5040423232" description="Secreted protein" evidence="1">
    <location>
        <begin position="22"/>
        <end position="169"/>
    </location>
</feature>
<dbReference type="OrthoDB" id="2398272at2759"/>
<evidence type="ECO:0000313" key="2">
    <source>
        <dbReference type="EMBL" id="KAF9140877.1"/>
    </source>
</evidence>
<proteinExistence type="predicted"/>
<evidence type="ECO:0000313" key="3">
    <source>
        <dbReference type="Proteomes" id="UP000748756"/>
    </source>
</evidence>
<name>A0A9P5RT90_9FUNG</name>
<keyword evidence="1" id="KW-0732">Signal</keyword>
<feature type="signal peptide" evidence="1">
    <location>
        <begin position="1"/>
        <end position="21"/>
    </location>
</feature>
<dbReference type="Proteomes" id="UP000748756">
    <property type="component" value="Unassembled WGS sequence"/>
</dbReference>
<dbReference type="AlphaFoldDB" id="A0A9P5RT90"/>
<gene>
    <name evidence="2" type="ORF">BG015_001478</name>
</gene>
<protein>
    <recommendedName>
        <fullName evidence="4">Secreted protein</fullName>
    </recommendedName>
</protein>